<evidence type="ECO:0000256" key="6">
    <source>
        <dbReference type="ARBA" id="ARBA00022777"/>
    </source>
</evidence>
<dbReference type="SMART" id="SM01231">
    <property type="entry name" value="H-kinase_dim"/>
    <property type="match status" value="1"/>
</dbReference>
<accession>A0A8D5JZ45</accession>
<feature type="domain" description="HPt" evidence="15">
    <location>
        <begin position="632"/>
        <end position="739"/>
    </location>
</feature>
<dbReference type="Pfam" id="PF01627">
    <property type="entry name" value="Hpt"/>
    <property type="match status" value="3"/>
</dbReference>
<feature type="domain" description="Histidine kinase" evidence="12">
    <location>
        <begin position="1222"/>
        <end position="1487"/>
    </location>
</feature>
<evidence type="ECO:0000256" key="8">
    <source>
        <dbReference type="ARBA" id="ARBA00035100"/>
    </source>
</evidence>
<evidence type="ECO:0000256" key="11">
    <source>
        <dbReference type="SAM" id="Coils"/>
    </source>
</evidence>
<dbReference type="Pfam" id="PF02518">
    <property type="entry name" value="HATPase_c"/>
    <property type="match status" value="1"/>
</dbReference>
<feature type="coiled-coil region" evidence="11">
    <location>
        <begin position="1202"/>
        <end position="1229"/>
    </location>
</feature>
<dbReference type="RefSeq" id="WP_221763420.1">
    <property type="nucleotide sequence ID" value="NZ_AP024110.1"/>
</dbReference>
<keyword evidence="11" id="KW-0175">Coiled coil</keyword>
<feature type="domain" description="HPt" evidence="15">
    <location>
        <begin position="775"/>
        <end position="879"/>
    </location>
</feature>
<dbReference type="InterPro" id="IPR058661">
    <property type="entry name" value="FimL_2nd"/>
</dbReference>
<evidence type="ECO:0000259" key="13">
    <source>
        <dbReference type="PROSITE" id="PS50110"/>
    </source>
</evidence>
<keyword evidence="6" id="KW-0418">Kinase</keyword>
<dbReference type="SUPFAM" id="SSF52172">
    <property type="entry name" value="CheY-like"/>
    <property type="match status" value="1"/>
</dbReference>
<dbReference type="EC" id="2.7.13.3" evidence="2"/>
<feature type="modified residue" description="Phosphohistidine" evidence="9">
    <location>
        <position position="679"/>
    </location>
</feature>
<dbReference type="Gene3D" id="3.40.50.2300">
    <property type="match status" value="1"/>
</dbReference>
<keyword evidence="5" id="KW-0808">Transferase</keyword>
<proteinExistence type="predicted"/>
<dbReference type="InterPro" id="IPR002545">
    <property type="entry name" value="CheW-lke_dom"/>
</dbReference>
<dbReference type="InterPro" id="IPR005467">
    <property type="entry name" value="His_kinase_dom"/>
</dbReference>
<dbReference type="KEGG" id="mpau:ZMTM_15760"/>
<dbReference type="Gene3D" id="2.30.30.40">
    <property type="entry name" value="SH3 Domains"/>
    <property type="match status" value="1"/>
</dbReference>
<dbReference type="InterPro" id="IPR011006">
    <property type="entry name" value="CheY-like_superfamily"/>
</dbReference>
<keyword evidence="4 10" id="KW-0597">Phosphoprotein</keyword>
<dbReference type="PROSITE" id="PS50109">
    <property type="entry name" value="HIS_KIN"/>
    <property type="match status" value="1"/>
</dbReference>
<feature type="domain" description="Response regulatory" evidence="13">
    <location>
        <begin position="1644"/>
        <end position="1760"/>
    </location>
</feature>
<dbReference type="SMART" id="SM00448">
    <property type="entry name" value="REC"/>
    <property type="match status" value="1"/>
</dbReference>
<dbReference type="Pfam" id="PF01584">
    <property type="entry name" value="CheW"/>
    <property type="match status" value="1"/>
</dbReference>
<keyword evidence="7" id="KW-0902">Two-component regulatory system</keyword>
<comment type="catalytic activity">
    <reaction evidence="1">
        <text>ATP + protein L-histidine = ADP + protein N-phospho-L-histidine.</text>
        <dbReference type="EC" id="2.7.13.3"/>
    </reaction>
</comment>
<dbReference type="SUPFAM" id="SSF55874">
    <property type="entry name" value="ATPase domain of HSP90 chaperone/DNA topoisomerase II/histidine kinase"/>
    <property type="match status" value="1"/>
</dbReference>
<dbReference type="InterPro" id="IPR003594">
    <property type="entry name" value="HATPase_dom"/>
</dbReference>
<evidence type="ECO:0000256" key="7">
    <source>
        <dbReference type="ARBA" id="ARBA00023012"/>
    </source>
</evidence>
<dbReference type="SUPFAM" id="SSF50341">
    <property type="entry name" value="CheW-like"/>
    <property type="match status" value="1"/>
</dbReference>
<dbReference type="SMART" id="SM00073">
    <property type="entry name" value="HPT"/>
    <property type="match status" value="3"/>
</dbReference>
<reference evidence="16" key="1">
    <citation type="journal article" date="2021" name="Arch. Microbiol.">
        <title>Methyloradius palustris gen. nov., sp. nov., a methanol-oxidizing bacterium isolated from snow.</title>
        <authorList>
            <person name="Miyadera T."/>
            <person name="Kojima H."/>
            <person name="Fukui M."/>
        </authorList>
    </citation>
    <scope>NUCLEOTIDE SEQUENCE</scope>
    <source>
        <strain evidence="16">Zm11</strain>
    </source>
</reference>
<evidence type="ECO:0000259" key="15">
    <source>
        <dbReference type="PROSITE" id="PS50894"/>
    </source>
</evidence>
<dbReference type="Gene3D" id="1.20.120.160">
    <property type="entry name" value="HPT domain"/>
    <property type="match status" value="4"/>
</dbReference>
<dbReference type="SUPFAM" id="SSF47226">
    <property type="entry name" value="Histidine-containing phosphotransfer domain, HPT domain"/>
    <property type="match status" value="4"/>
</dbReference>
<dbReference type="InterPro" id="IPR008207">
    <property type="entry name" value="Sig_transdc_His_kin_Hpt_dom"/>
</dbReference>
<dbReference type="PANTHER" id="PTHR43395:SF8">
    <property type="entry name" value="HISTIDINE KINASE"/>
    <property type="match status" value="1"/>
</dbReference>
<dbReference type="InterPro" id="IPR036890">
    <property type="entry name" value="HATPase_C_sf"/>
</dbReference>
<dbReference type="InterPro" id="IPR001789">
    <property type="entry name" value="Sig_transdc_resp-reg_receiver"/>
</dbReference>
<dbReference type="PROSITE" id="PS50851">
    <property type="entry name" value="CHEW"/>
    <property type="match status" value="1"/>
</dbReference>
<protein>
    <recommendedName>
        <fullName evidence="3">Chemotaxis protein CheA</fullName>
        <ecNumber evidence="2">2.7.13.3</ecNumber>
    </recommendedName>
</protein>
<dbReference type="InterPro" id="IPR051315">
    <property type="entry name" value="Bact_Chemotaxis_CheA"/>
</dbReference>
<evidence type="ECO:0000256" key="9">
    <source>
        <dbReference type="PROSITE-ProRule" id="PRU00110"/>
    </source>
</evidence>
<evidence type="ECO:0000256" key="3">
    <source>
        <dbReference type="ARBA" id="ARBA00021495"/>
    </source>
</evidence>
<dbReference type="Gene3D" id="3.30.565.10">
    <property type="entry name" value="Histidine kinase-like ATPase, C-terminal domain"/>
    <property type="match status" value="1"/>
</dbReference>
<dbReference type="PANTHER" id="PTHR43395">
    <property type="entry name" value="SENSOR HISTIDINE KINASE CHEA"/>
    <property type="match status" value="1"/>
</dbReference>
<dbReference type="SMART" id="SM00387">
    <property type="entry name" value="HATPase_c"/>
    <property type="match status" value="1"/>
</dbReference>
<dbReference type="CDD" id="cd00088">
    <property type="entry name" value="HPT"/>
    <property type="match status" value="2"/>
</dbReference>
<dbReference type="InterPro" id="IPR036061">
    <property type="entry name" value="CheW-like_dom_sf"/>
</dbReference>
<dbReference type="GO" id="GO:0005737">
    <property type="term" value="C:cytoplasm"/>
    <property type="evidence" value="ECO:0007669"/>
    <property type="project" value="InterPro"/>
</dbReference>
<dbReference type="Pfam" id="PF00072">
    <property type="entry name" value="Response_reg"/>
    <property type="match status" value="1"/>
</dbReference>
<comment type="function">
    <text evidence="8">Involved in the transmission of sensory signals from the chemoreceptors to the flagellar motors. CheA is autophosphorylated; it can transfer its phosphate group to either CheB or CheY.</text>
</comment>
<keyword evidence="17" id="KW-1185">Reference proteome</keyword>
<dbReference type="FunFam" id="3.30.565.10:FF:000016">
    <property type="entry name" value="Chemotaxis protein CheA, putative"/>
    <property type="match status" value="1"/>
</dbReference>
<dbReference type="InterPro" id="IPR004105">
    <property type="entry name" value="CheA-like_dim"/>
</dbReference>
<feature type="domain" description="HPt" evidence="15">
    <location>
        <begin position="1033"/>
        <end position="1142"/>
    </location>
</feature>
<name>A0A8D5JZ45_9PROT</name>
<dbReference type="SMART" id="SM00260">
    <property type="entry name" value="CheW"/>
    <property type="match status" value="1"/>
</dbReference>
<evidence type="ECO:0000259" key="14">
    <source>
        <dbReference type="PROSITE" id="PS50851"/>
    </source>
</evidence>
<dbReference type="Proteomes" id="UP000826722">
    <property type="component" value="Chromosome"/>
</dbReference>
<gene>
    <name evidence="16" type="ORF">ZMTM_15760</name>
</gene>
<sequence>MAEDFDIGPLSWVKDEINQALANVLENLDDVASHPDEVAKLKFSQTHLYQVSGALDMVGLEGCKRFCAEIEKLTGKLEKNQVAVTPETIAALKNAVKELGVYLQGLLDGLADQPLKLAPALQAMAAVQNETIGEIELFFPDTSIRAPKEAAMQDVPEDALPSYLADQRKVLLKSLLGWLRADSPEQRAANLDSLRGVLENVKQVQKQSSQRTFWWVATAFLDVLGESEFSENRYVKRLVRRLDQQLRSQADGSNRASGNLLRDLLYFIAVSRSESERIAQVRELFELEGHIPKPESYTVDVLEISATELESIESLLSTLESLKDQWNSLSETRDIKLLDAFSYQVSEVFAGSQHLTHQSIVDMLGSLYELSGEVSLDNSKLTDTVLIEVAAGLTVLEDALHRYAQLSENDIQDLDKQSQLLQEIASGEENPDTSQNSMLENVGKGVNAAVVQQIKDALNIAEQSLDSFFRDTSSTEVLLSADKAVREVIAAFDMLDMPVPTATAQASLKLIGHFKQGESDQGLFIIVAESLSMLGFYTEELPRVRPESKAALESNLDKLEKQLELMEFDEVPVIDVETTAGLVIEEIDADAFSEPVSIDTTSTEVEAATVVSEVAAPVESLVVEAEQAPVADRIDDAELLDIYLTESEEVLANIAQNLQALRINATDKEALVEVRRGFHTLKGSGRTVGMKSTAEVAWAVEQLLNLLMERKTAPTASQIAFIEDASAAFAGWTATLKEVGEVHLDYVPWQQRAHALENEAVRQKPASEEVVIGGTYKISRGLFNIFMLEAEEHMQALNESVPEVKAQMLAGEVKKPSDSSRRAAHTLASNAGTTGFKAIGVLSRELEYWFDEHQGYWTPQTFALYENVVTALGNMLRKAALLRQPKQVPSLVVALQEATAQAASVQQVAESADVPYEAQEDVLAEVDVSAEIEVPAFLDMAEPDRLAVELGAGDGQEANEETVAEISENQTDYVTLESSDGELSTTEPTGVKSSDEAAVIETNLSVSEDTPELAQPIIEPINQPQVADAYSSQDSVENELLTMFVEEAHELLPVVGNELRAWRNEPTELSHSDELQRALHTLKGSARMVGQAELADTVHGMEDRVIRGLKSKTKKVDFDGLFGDLDQIGVFVDAATSSLTANSPLTAHQPQTENRALRPVERTVQYLRMRADVLDRLINEAGEISIARSRVEREMIAFKHFSLDLTESVQRLRGQLREMEIEAESQMQSRMAYLQETNETFDPLEFDRFTRLQELTRMMAESVNDVSTIQHGLLGNMDEAESALQQQNRMNRELQHGLMDVRMVPFSMVTERLQRIVRQTAKELEKEVELHIDGESVDVDRSVLDKIGAPLEHLLRNAVAHGMETPAERKKAKKQITGKVNLVVRRENDEIIMTVSDDGAGINLERVKSKAIENGLFSAEHEVSEQALMSVIFEPGFSTATDVTQISGRGVGLDSVRSDITALGGRIDVNNAVGQGAVFTIYLPVTLSVSQVLLVRAGTNVFALPSVMVEQAQKIKADDLAKATEQGHIEWSGRDYPLYYLNKLIGDNEQLAEEHRYTPVLLLRSGTYHIALHVDEIVNNQEVVMKPIGAQLSRVPGIIGATVMGDGKVVLIINPVQLANREVLAVGNIRVSNAPVVKVEVNPTILVVDDSLTMRKVLSRLLERENYKVLLAKDGMDALQVLQENLPDVIITDIEMPRMDGFELVRNIKGDERTASIPLMIISSRTAEKHQNHAKELGVDAFLGKPVQDDELITQVSILLGNSVPVSA</sequence>
<evidence type="ECO:0000259" key="12">
    <source>
        <dbReference type="PROSITE" id="PS50109"/>
    </source>
</evidence>
<evidence type="ECO:0000313" key="17">
    <source>
        <dbReference type="Proteomes" id="UP000826722"/>
    </source>
</evidence>
<dbReference type="PROSITE" id="PS50894">
    <property type="entry name" value="HPT"/>
    <property type="match status" value="3"/>
</dbReference>
<feature type="modified residue" description="4-aspartylphosphate" evidence="10">
    <location>
        <position position="1693"/>
    </location>
</feature>
<dbReference type="EMBL" id="AP024110">
    <property type="protein sequence ID" value="BCM25317.1"/>
    <property type="molecule type" value="Genomic_DNA"/>
</dbReference>
<dbReference type="InterPro" id="IPR036641">
    <property type="entry name" value="HPT_dom_sf"/>
</dbReference>
<feature type="domain" description="CheW-like" evidence="14">
    <location>
        <begin position="1489"/>
        <end position="1624"/>
    </location>
</feature>
<dbReference type="InterPro" id="IPR004358">
    <property type="entry name" value="Sig_transdc_His_kin-like_C"/>
</dbReference>
<dbReference type="GO" id="GO:0006935">
    <property type="term" value="P:chemotaxis"/>
    <property type="evidence" value="ECO:0007669"/>
    <property type="project" value="InterPro"/>
</dbReference>
<dbReference type="PRINTS" id="PR00344">
    <property type="entry name" value="BCTRLSENSOR"/>
</dbReference>
<evidence type="ECO:0000256" key="2">
    <source>
        <dbReference type="ARBA" id="ARBA00012438"/>
    </source>
</evidence>
<evidence type="ECO:0000256" key="5">
    <source>
        <dbReference type="ARBA" id="ARBA00022679"/>
    </source>
</evidence>
<organism evidence="16 17">
    <name type="scientific">Methyloradius palustris</name>
    <dbReference type="NCBI Taxonomy" id="2778876"/>
    <lineage>
        <taxon>Bacteria</taxon>
        <taxon>Pseudomonadati</taxon>
        <taxon>Pseudomonadota</taxon>
        <taxon>Betaproteobacteria</taxon>
        <taxon>Nitrosomonadales</taxon>
        <taxon>Methylophilaceae</taxon>
        <taxon>Methyloradius</taxon>
    </lineage>
</organism>
<feature type="modified residue" description="Phosphohistidine" evidence="9">
    <location>
        <position position="1080"/>
    </location>
</feature>
<evidence type="ECO:0000256" key="4">
    <source>
        <dbReference type="ARBA" id="ARBA00022553"/>
    </source>
</evidence>
<evidence type="ECO:0000256" key="1">
    <source>
        <dbReference type="ARBA" id="ARBA00000085"/>
    </source>
</evidence>
<dbReference type="PROSITE" id="PS50110">
    <property type="entry name" value="RESPONSE_REGULATORY"/>
    <property type="match status" value="1"/>
</dbReference>
<evidence type="ECO:0000256" key="10">
    <source>
        <dbReference type="PROSITE-ProRule" id="PRU00169"/>
    </source>
</evidence>
<feature type="modified residue" description="Phosphohistidine" evidence="9">
    <location>
        <position position="825"/>
    </location>
</feature>
<dbReference type="Pfam" id="PF26379">
    <property type="entry name" value="FimL_2nd"/>
    <property type="match status" value="1"/>
</dbReference>
<evidence type="ECO:0000313" key="16">
    <source>
        <dbReference type="EMBL" id="BCM25317.1"/>
    </source>
</evidence>
<dbReference type="GO" id="GO:0000155">
    <property type="term" value="F:phosphorelay sensor kinase activity"/>
    <property type="evidence" value="ECO:0007669"/>
    <property type="project" value="InterPro"/>
</dbReference>